<dbReference type="GO" id="GO:0005829">
    <property type="term" value="C:cytosol"/>
    <property type="evidence" value="ECO:0007669"/>
    <property type="project" value="TreeGrafter"/>
</dbReference>
<dbReference type="PANTHER" id="PTHR43384">
    <property type="entry name" value="SEPTUM SITE-DETERMINING PROTEIN MIND HOMOLOG, CHLOROPLASTIC-RELATED"/>
    <property type="match status" value="1"/>
</dbReference>
<name>A0A2U9IVX8_9CREN</name>
<reference evidence="2 3" key="1">
    <citation type="submission" date="2018-05" db="EMBL/GenBank/DDBJ databases">
        <title>Complete Genome Sequences of Extremely Thermoacidophilic, Metal-Mobilizing Type-Strain Members of the Archaeal Family Sulfolobaceae: Acidianus brierleyi DSM-1651T, Acidianus sulfidivorans DSM-18786T, Metallosphaera hakonensis DSM-7519T, and Metallosphaera prunae DSM-10039T.</title>
        <authorList>
            <person name="Counts J.A."/>
            <person name="Kelly R.M."/>
        </authorList>
    </citation>
    <scope>NUCLEOTIDE SEQUENCE [LARGE SCALE GENOMIC DNA]</scope>
    <source>
        <strain evidence="2 3">HO1-1</strain>
    </source>
</reference>
<dbReference type="AlphaFoldDB" id="A0A2U9IVX8"/>
<dbReference type="PANTHER" id="PTHR43384:SF10">
    <property type="entry name" value="ATPASE INVOLVED IN CHROMOSOME PARTITIONING, PARA_MIND FAMILY"/>
    <property type="match status" value="1"/>
</dbReference>
<dbReference type="InterPro" id="IPR027417">
    <property type="entry name" value="P-loop_NTPase"/>
</dbReference>
<dbReference type="Proteomes" id="UP000247586">
    <property type="component" value="Chromosome"/>
</dbReference>
<dbReference type="EMBL" id="CP029287">
    <property type="protein sequence ID" value="AWS00232.1"/>
    <property type="molecule type" value="Genomic_DNA"/>
</dbReference>
<organism evidence="2 3">
    <name type="scientific">Metallosphaera hakonensis JCM 8857 = DSM 7519</name>
    <dbReference type="NCBI Taxonomy" id="1293036"/>
    <lineage>
        <taxon>Archaea</taxon>
        <taxon>Thermoproteota</taxon>
        <taxon>Thermoprotei</taxon>
        <taxon>Sulfolobales</taxon>
        <taxon>Sulfolobaceae</taxon>
        <taxon>Metallosphaera</taxon>
    </lineage>
</organism>
<keyword evidence="3" id="KW-1185">Reference proteome</keyword>
<dbReference type="InterPro" id="IPR050625">
    <property type="entry name" value="ParA/MinD_ATPase"/>
</dbReference>
<accession>A0A2U9IVX8</accession>
<evidence type="ECO:0000313" key="3">
    <source>
        <dbReference type="Proteomes" id="UP000247586"/>
    </source>
</evidence>
<dbReference type="STRING" id="1293036.GCA_001315825_02019"/>
<proteinExistence type="predicted"/>
<dbReference type="KEGG" id="mhk:DFR87_11695"/>
<protein>
    <submittedName>
        <fullName evidence="2">ParA family protein</fullName>
    </submittedName>
</protein>
<dbReference type="GO" id="GO:0051782">
    <property type="term" value="P:negative regulation of cell division"/>
    <property type="evidence" value="ECO:0007669"/>
    <property type="project" value="TreeGrafter"/>
</dbReference>
<reference evidence="3" key="2">
    <citation type="submission" date="2020-03" db="EMBL/GenBank/DDBJ databases">
        <title>Complete Genome Sequences of Extremely Thermoacidophilic, Metal-Mobilizing Type-Strain Members of the Archaeal Family Sulfolobaceae: Acidianus brierleyi DSM-1651T, Acidianus sulfidivorans DSM-18786T, Metallosphaera hakonensis DSM-7519T, and Metallosphaera prunae DSM-10039T.</title>
        <authorList>
            <person name="Counts J.A."/>
            <person name="Kelly R.M."/>
        </authorList>
    </citation>
    <scope>NUCLEOTIDE SEQUENCE [LARGE SCALE GENOMIC DNA]</scope>
    <source>
        <strain evidence="3">HO1-1</strain>
    </source>
</reference>
<gene>
    <name evidence="2" type="ORF">DFR87_11695</name>
</gene>
<evidence type="ECO:0000313" key="2">
    <source>
        <dbReference type="EMBL" id="AWS00232.1"/>
    </source>
</evidence>
<dbReference type="GeneID" id="36836015"/>
<dbReference type="GO" id="GO:0016887">
    <property type="term" value="F:ATP hydrolysis activity"/>
    <property type="evidence" value="ECO:0007669"/>
    <property type="project" value="TreeGrafter"/>
</dbReference>
<evidence type="ECO:0000259" key="1">
    <source>
        <dbReference type="Pfam" id="PF01656"/>
    </source>
</evidence>
<dbReference type="OrthoDB" id="36110at2157"/>
<dbReference type="GO" id="GO:0009898">
    <property type="term" value="C:cytoplasmic side of plasma membrane"/>
    <property type="evidence" value="ECO:0007669"/>
    <property type="project" value="TreeGrafter"/>
</dbReference>
<dbReference type="GO" id="GO:0005524">
    <property type="term" value="F:ATP binding"/>
    <property type="evidence" value="ECO:0007669"/>
    <property type="project" value="TreeGrafter"/>
</dbReference>
<dbReference type="Pfam" id="PF01656">
    <property type="entry name" value="CbiA"/>
    <property type="match status" value="1"/>
</dbReference>
<dbReference type="Gene3D" id="3.40.50.300">
    <property type="entry name" value="P-loop containing nucleotide triphosphate hydrolases"/>
    <property type="match status" value="1"/>
</dbReference>
<dbReference type="SUPFAM" id="SSF52540">
    <property type="entry name" value="P-loop containing nucleoside triphosphate hydrolases"/>
    <property type="match status" value="1"/>
</dbReference>
<sequence length="232" mass="25949">MIRFSVLGFKGGVGKSTIAFLLAKELARKYKVLLVDRDNVNTISNLFGIRDGLINALEEERPGSYMVTIGNLRVLNLTALFPRYLPSLERIVPEYKRVIGDADILITDNPPNLDEICELEFKAYRLATGEAHCNSVFVTTPGIALRLTLTHMNEVPKILRTWVPDLAYAKLTALVINMVKGEVGDIPVERKVIIPFKNDLFYSGLRIGTELVEIDQLVKYAEEAIENNNSGK</sequence>
<dbReference type="InterPro" id="IPR002586">
    <property type="entry name" value="CobQ/CobB/MinD/ParA_Nub-bd_dom"/>
</dbReference>
<feature type="domain" description="CobQ/CobB/MinD/ParA nucleotide binding" evidence="1">
    <location>
        <begin position="5"/>
        <end position="182"/>
    </location>
</feature>
<reference evidence="3" key="3">
    <citation type="submission" date="2020-03" db="EMBL/GenBank/DDBJ databases">
        <title>Sequencing and Assembly of Multiple Reported Metal-Biooxidizing Members of the Extremely Thermoacidophilic Archaeal Family Sulfolobaceae.</title>
        <authorList>
            <person name="Counts J.A."/>
            <person name="Kelly R.M."/>
        </authorList>
    </citation>
    <scope>NUCLEOTIDE SEQUENCE [LARGE SCALE GENOMIC DNA]</scope>
    <source>
        <strain evidence="3">HO1-1</strain>
    </source>
</reference>
<dbReference type="RefSeq" id="WP_110369572.1">
    <property type="nucleotide sequence ID" value="NZ_CP029287.2"/>
</dbReference>